<proteinExistence type="predicted"/>
<dbReference type="Proteomes" id="UP001589783">
    <property type="component" value="Unassembled WGS sequence"/>
</dbReference>
<gene>
    <name evidence="7" type="ORF">ACFFJD_09735</name>
</gene>
<keyword evidence="8" id="KW-1185">Reference proteome</keyword>
<keyword evidence="2" id="KW-0378">Hydrolase</keyword>
<dbReference type="GO" id="GO:0004386">
    <property type="term" value="F:helicase activity"/>
    <property type="evidence" value="ECO:0007669"/>
    <property type="project" value="UniProtKB-KW"/>
</dbReference>
<dbReference type="CDD" id="cd17926">
    <property type="entry name" value="DEXHc_RE"/>
    <property type="match status" value="1"/>
</dbReference>
<dbReference type="InterPro" id="IPR027417">
    <property type="entry name" value="P-loop_NTPase"/>
</dbReference>
<keyword evidence="4" id="KW-0067">ATP-binding</keyword>
<keyword evidence="3 7" id="KW-0347">Helicase</keyword>
<feature type="domain" description="Helicase C-terminal" evidence="6">
    <location>
        <begin position="266"/>
        <end position="415"/>
    </location>
</feature>
<feature type="domain" description="Helicase ATP-binding" evidence="5">
    <location>
        <begin position="19"/>
        <end position="168"/>
    </location>
</feature>
<accession>A0ABV6H8B1</accession>
<evidence type="ECO:0000256" key="3">
    <source>
        <dbReference type="ARBA" id="ARBA00022806"/>
    </source>
</evidence>
<dbReference type="Gene3D" id="3.40.50.300">
    <property type="entry name" value="P-loop containing nucleotide triphosphate hydrolases"/>
    <property type="match status" value="2"/>
</dbReference>
<dbReference type="EMBL" id="JBHLWV010000020">
    <property type="protein sequence ID" value="MFC0315128.1"/>
    <property type="molecule type" value="Genomic_DNA"/>
</dbReference>
<organism evidence="7 8">
    <name type="scientific">Gordonia phosphorivorans</name>
    <dbReference type="NCBI Taxonomy" id="1056982"/>
    <lineage>
        <taxon>Bacteria</taxon>
        <taxon>Bacillati</taxon>
        <taxon>Actinomycetota</taxon>
        <taxon>Actinomycetes</taxon>
        <taxon>Mycobacteriales</taxon>
        <taxon>Gordoniaceae</taxon>
        <taxon>Gordonia</taxon>
    </lineage>
</organism>
<dbReference type="InterPro" id="IPR036388">
    <property type="entry name" value="WH-like_DNA-bd_sf"/>
</dbReference>
<dbReference type="PANTHER" id="PTHR11274:SF0">
    <property type="entry name" value="GENERAL TRANSCRIPTION AND DNA REPAIR FACTOR IIH HELICASE SUBUNIT XPB"/>
    <property type="match status" value="1"/>
</dbReference>
<dbReference type="InterPro" id="IPR006935">
    <property type="entry name" value="Helicase/UvrB_N"/>
</dbReference>
<reference evidence="7 8" key="1">
    <citation type="submission" date="2024-09" db="EMBL/GenBank/DDBJ databases">
        <authorList>
            <person name="Sun Q."/>
            <person name="Mori K."/>
        </authorList>
    </citation>
    <scope>NUCLEOTIDE SEQUENCE [LARGE SCALE GENOMIC DNA]</scope>
    <source>
        <strain evidence="7 8">CCM 7957</strain>
    </source>
</reference>
<evidence type="ECO:0000256" key="2">
    <source>
        <dbReference type="ARBA" id="ARBA00022801"/>
    </source>
</evidence>
<protein>
    <submittedName>
        <fullName evidence="7">DEAD/DEAH box helicase family protein</fullName>
    </submittedName>
</protein>
<dbReference type="InterPro" id="IPR050615">
    <property type="entry name" value="ATP-dep_DNA_Helicase"/>
</dbReference>
<dbReference type="SMART" id="SM00490">
    <property type="entry name" value="HELICc"/>
    <property type="match status" value="1"/>
</dbReference>
<dbReference type="Pfam" id="PF00271">
    <property type="entry name" value="Helicase_C"/>
    <property type="match status" value="1"/>
</dbReference>
<evidence type="ECO:0000313" key="8">
    <source>
        <dbReference type="Proteomes" id="UP001589783"/>
    </source>
</evidence>
<dbReference type="PROSITE" id="PS51194">
    <property type="entry name" value="HELICASE_CTER"/>
    <property type="match status" value="1"/>
</dbReference>
<dbReference type="PROSITE" id="PS51192">
    <property type="entry name" value="HELICASE_ATP_BIND_1"/>
    <property type="match status" value="1"/>
</dbReference>
<sequence length="582" mass="63000">MQVELKGLILRKWQSETITRWQEHDRRGIVEAVTGTGKTAVGLAAVADGLGRGRRALIVVPSAGLMAQWTNAARKALPTARIGQRGDRRQDSLADVDVLVAIVNSAISMAFPPEGDLLLVADEVHRYGAESFAQILSDRFGERIGLTATLERSDDGVDAKITPYFENLLGGCDFARAKTESIIAPIRVLTVSVQFTPRERSEYQELDSTLRKERFILIDRFGCREEPFGAFLADVQALSEHGEFAAMKSAKRYLSAFSGRKALLATSKQKLEILGKIGGVLALGGRTIVFSETKDSCHAAARELVGRGVEAKAFTSDLGRDERTALLTSFAQGEVAALAAPRVLDEGIDVPEADLAVIMASSRSRRQMIQRMGRVVRPKADGRAATFVVLYMQGSIEDPARGAHEDFLSHLLDVADVIVDQPSAEAVSTLAGWIGVSPEQVRETQRAPRVAALRALNDGFDVHTPVKVGDAATVLRAMASRGDVPLTDRALAVLSVLTVRQLRVLATRFGLGGAPPRSVRDTARSLDLAPEAIVRIEDEALTRLTHPDTAEVLAELAELVARRHRGRSTDHAVAGSHPSRNR</sequence>
<dbReference type="SMART" id="SM00487">
    <property type="entry name" value="DEXDc"/>
    <property type="match status" value="1"/>
</dbReference>
<keyword evidence="1" id="KW-0547">Nucleotide-binding</keyword>
<dbReference type="SUPFAM" id="SSF52540">
    <property type="entry name" value="P-loop containing nucleoside triphosphate hydrolases"/>
    <property type="match status" value="1"/>
</dbReference>
<evidence type="ECO:0000259" key="5">
    <source>
        <dbReference type="PROSITE" id="PS51192"/>
    </source>
</evidence>
<name>A0ABV6H8B1_9ACTN</name>
<evidence type="ECO:0000313" key="7">
    <source>
        <dbReference type="EMBL" id="MFC0315128.1"/>
    </source>
</evidence>
<dbReference type="Gene3D" id="1.10.10.10">
    <property type="entry name" value="Winged helix-like DNA-binding domain superfamily/Winged helix DNA-binding domain"/>
    <property type="match status" value="1"/>
</dbReference>
<comment type="caution">
    <text evidence="7">The sequence shown here is derived from an EMBL/GenBank/DDBJ whole genome shotgun (WGS) entry which is preliminary data.</text>
</comment>
<dbReference type="PANTHER" id="PTHR11274">
    <property type="entry name" value="RAD25/XP-B DNA REPAIR HELICASE"/>
    <property type="match status" value="1"/>
</dbReference>
<evidence type="ECO:0000259" key="6">
    <source>
        <dbReference type="PROSITE" id="PS51194"/>
    </source>
</evidence>
<dbReference type="RefSeq" id="WP_382363553.1">
    <property type="nucleotide sequence ID" value="NZ_JBHLWV010000020.1"/>
</dbReference>
<evidence type="ECO:0000256" key="4">
    <source>
        <dbReference type="ARBA" id="ARBA00022840"/>
    </source>
</evidence>
<dbReference type="InterPro" id="IPR001650">
    <property type="entry name" value="Helicase_C-like"/>
</dbReference>
<evidence type="ECO:0000256" key="1">
    <source>
        <dbReference type="ARBA" id="ARBA00022741"/>
    </source>
</evidence>
<dbReference type="SUPFAM" id="SSF88659">
    <property type="entry name" value="Sigma3 and sigma4 domains of RNA polymerase sigma factors"/>
    <property type="match status" value="1"/>
</dbReference>
<dbReference type="Pfam" id="PF04851">
    <property type="entry name" value="ResIII"/>
    <property type="match status" value="1"/>
</dbReference>
<dbReference type="InterPro" id="IPR014001">
    <property type="entry name" value="Helicase_ATP-bd"/>
</dbReference>
<dbReference type="InterPro" id="IPR013324">
    <property type="entry name" value="RNA_pol_sigma_r3/r4-like"/>
</dbReference>